<keyword evidence="9" id="KW-0067">ATP-binding</keyword>
<dbReference type="KEGG" id="mpsy:CEK71_20915"/>
<reference evidence="17 19" key="2">
    <citation type="submission" date="2017-11" db="EMBL/GenBank/DDBJ databases">
        <title>Draft Genome Sequence of Methylobacter psychrotolerans Sph1T, an Obligate Methanotroph from Low-Temperature Environments.</title>
        <authorList>
            <person name="Oshkin I.Y."/>
            <person name="Miroshnikov K."/>
            <person name="Belova S.E."/>
            <person name="Korzhenkov A."/>
            <person name="Toshchakov S.V."/>
            <person name="Dedysh S.N."/>
        </authorList>
    </citation>
    <scope>NUCLEOTIDE SEQUENCE [LARGE SCALE GENOMIC DNA]</scope>
    <source>
        <strain evidence="17 19">Sph1</strain>
    </source>
</reference>
<dbReference type="InterPro" id="IPR003594">
    <property type="entry name" value="HATPase_dom"/>
</dbReference>
<dbReference type="Gene3D" id="3.30.565.10">
    <property type="entry name" value="Histidine kinase-like ATPase, C-terminal domain"/>
    <property type="match status" value="1"/>
</dbReference>
<dbReference type="SMART" id="SM00387">
    <property type="entry name" value="HATPase_c"/>
    <property type="match status" value="1"/>
</dbReference>
<dbReference type="CDD" id="cd16954">
    <property type="entry name" value="HATPase_PhoQ-like"/>
    <property type="match status" value="1"/>
</dbReference>
<dbReference type="InterPro" id="IPR005467">
    <property type="entry name" value="His_kinase_dom"/>
</dbReference>
<feature type="domain" description="Histidine kinase" evidence="14">
    <location>
        <begin position="249"/>
        <end position="445"/>
    </location>
</feature>
<dbReference type="SUPFAM" id="SSF47384">
    <property type="entry name" value="Homodimeric domain of signal transducing histidine kinase"/>
    <property type="match status" value="1"/>
</dbReference>
<evidence type="ECO:0000256" key="6">
    <source>
        <dbReference type="ARBA" id="ARBA00022692"/>
    </source>
</evidence>
<dbReference type="InterPro" id="IPR036890">
    <property type="entry name" value="HATPase_C_sf"/>
</dbReference>
<dbReference type="RefSeq" id="WP_088621195.1">
    <property type="nucleotide sequence ID" value="NZ_CP022129.1"/>
</dbReference>
<dbReference type="OrthoDB" id="9809567at2"/>
<evidence type="ECO:0000256" key="3">
    <source>
        <dbReference type="ARBA" id="ARBA00012438"/>
    </source>
</evidence>
<evidence type="ECO:0000256" key="1">
    <source>
        <dbReference type="ARBA" id="ARBA00000085"/>
    </source>
</evidence>
<proteinExistence type="predicted"/>
<dbReference type="AlphaFoldDB" id="A0A1Z4C486"/>
<evidence type="ECO:0000313" key="19">
    <source>
        <dbReference type="Proteomes" id="UP000237423"/>
    </source>
</evidence>
<accession>A0A1Z4C486</accession>
<dbReference type="PANTHER" id="PTHR45436:SF4">
    <property type="entry name" value="SENSOR PROTEIN PHOQ"/>
    <property type="match status" value="1"/>
</dbReference>
<dbReference type="EMBL" id="PGFZ01000007">
    <property type="protein sequence ID" value="POZ51053.1"/>
    <property type="molecule type" value="Genomic_DNA"/>
</dbReference>
<evidence type="ECO:0000256" key="8">
    <source>
        <dbReference type="ARBA" id="ARBA00022777"/>
    </source>
</evidence>
<dbReference type="InterPro" id="IPR003661">
    <property type="entry name" value="HisK_dim/P_dom"/>
</dbReference>
<comment type="subcellular location">
    <subcellularLocation>
        <location evidence="2">Membrane</location>
    </subcellularLocation>
</comment>
<sequence>MMNSLYFRLNLTAIVVLVIFLGVTGAVLDRAFSETARLALRGQMLGQLYQLLAAAVVDEAGQLIMPLPTHLPYSQLALPDSGLAAFVSNQSGDKVLWRSPSILARPLPSVLPLQIGEQRWQDIEQDGKTYCLLGFGFQRTLKTGLAVFNFYLRDELAPVQEQIIQYRQRLWGGLALTALLLLASQIWLLHWGLKPLRRVRSELNAIEAGECQQLNGTYPREVGQLTDRINSLLAAERARQTRYRNALADLAHSLKTPLAVLLGAIDQPETLPESVTEQSTRMMRIVERQLQRAGTANHSATAPAIAVPPVADRLTASLCKVYRDKQISVHNRMDASVRFRCDEADLIEMLGNLLDNAFKWCHSRVEIQGYKDHQHLLIGIHDDGPGIHPQLIAHILQRGGRADESIPGHGLGLSVVAEIVTAYQGTLRVEASGLGGAAVIMEFLL</sequence>
<dbReference type="PROSITE" id="PS50885">
    <property type="entry name" value="HAMP"/>
    <property type="match status" value="1"/>
</dbReference>
<keyword evidence="6 13" id="KW-0812">Transmembrane</keyword>
<evidence type="ECO:0000256" key="9">
    <source>
        <dbReference type="ARBA" id="ARBA00022840"/>
    </source>
</evidence>
<comment type="catalytic activity">
    <reaction evidence="1">
        <text>ATP + protein L-histidine = ADP + protein N-phospho-L-histidine.</text>
        <dbReference type="EC" id="2.7.13.3"/>
    </reaction>
</comment>
<dbReference type="EMBL" id="CP022129">
    <property type="protein sequence ID" value="ASF48325.1"/>
    <property type="molecule type" value="Genomic_DNA"/>
</dbReference>
<keyword evidence="5" id="KW-0808">Transferase</keyword>
<dbReference type="GO" id="GO:0000155">
    <property type="term" value="F:phosphorelay sensor kinase activity"/>
    <property type="evidence" value="ECO:0007669"/>
    <property type="project" value="InterPro"/>
</dbReference>
<dbReference type="GO" id="GO:0005886">
    <property type="term" value="C:plasma membrane"/>
    <property type="evidence" value="ECO:0007669"/>
    <property type="project" value="TreeGrafter"/>
</dbReference>
<dbReference type="Gene3D" id="1.10.287.130">
    <property type="match status" value="1"/>
</dbReference>
<dbReference type="GO" id="GO:0005524">
    <property type="term" value="F:ATP binding"/>
    <property type="evidence" value="ECO:0007669"/>
    <property type="project" value="UniProtKB-KW"/>
</dbReference>
<evidence type="ECO:0000259" key="15">
    <source>
        <dbReference type="PROSITE" id="PS50885"/>
    </source>
</evidence>
<dbReference type="EC" id="2.7.13.3" evidence="3"/>
<keyword evidence="4" id="KW-0597">Phosphoprotein</keyword>
<evidence type="ECO:0000256" key="4">
    <source>
        <dbReference type="ARBA" id="ARBA00022553"/>
    </source>
</evidence>
<dbReference type="Proteomes" id="UP000237423">
    <property type="component" value="Unassembled WGS sequence"/>
</dbReference>
<evidence type="ECO:0000313" key="18">
    <source>
        <dbReference type="Proteomes" id="UP000197019"/>
    </source>
</evidence>
<evidence type="ECO:0000256" key="7">
    <source>
        <dbReference type="ARBA" id="ARBA00022741"/>
    </source>
</evidence>
<dbReference type="InterPro" id="IPR050428">
    <property type="entry name" value="TCS_sensor_his_kinase"/>
</dbReference>
<dbReference type="Proteomes" id="UP000197019">
    <property type="component" value="Chromosome"/>
</dbReference>
<dbReference type="PROSITE" id="PS50109">
    <property type="entry name" value="HIS_KIN"/>
    <property type="match status" value="1"/>
</dbReference>
<dbReference type="InterPro" id="IPR004358">
    <property type="entry name" value="Sig_transdc_His_kin-like_C"/>
</dbReference>
<dbReference type="InterPro" id="IPR003660">
    <property type="entry name" value="HAMP_dom"/>
</dbReference>
<evidence type="ECO:0000256" key="10">
    <source>
        <dbReference type="ARBA" id="ARBA00022989"/>
    </source>
</evidence>
<protein>
    <recommendedName>
        <fullName evidence="3">histidine kinase</fullName>
        <ecNumber evidence="3">2.7.13.3</ecNumber>
    </recommendedName>
</protein>
<evidence type="ECO:0000256" key="2">
    <source>
        <dbReference type="ARBA" id="ARBA00004370"/>
    </source>
</evidence>
<keyword evidence="7" id="KW-0547">Nucleotide-binding</keyword>
<name>A0A1Z4C486_9GAMM</name>
<keyword evidence="11" id="KW-0902">Two-component regulatory system</keyword>
<evidence type="ECO:0000256" key="13">
    <source>
        <dbReference type="SAM" id="Phobius"/>
    </source>
</evidence>
<evidence type="ECO:0000256" key="5">
    <source>
        <dbReference type="ARBA" id="ARBA00022679"/>
    </source>
</evidence>
<evidence type="ECO:0000313" key="17">
    <source>
        <dbReference type="EMBL" id="POZ51053.1"/>
    </source>
</evidence>
<evidence type="ECO:0000313" key="16">
    <source>
        <dbReference type="EMBL" id="ASF48325.1"/>
    </source>
</evidence>
<dbReference type="InterPro" id="IPR036097">
    <property type="entry name" value="HisK_dim/P_sf"/>
</dbReference>
<dbReference type="InterPro" id="IPR058619">
    <property type="entry name" value="PhoQ/CarS-like_HATPase"/>
</dbReference>
<feature type="transmembrane region" description="Helical" evidence="13">
    <location>
        <begin position="170"/>
        <end position="193"/>
    </location>
</feature>
<dbReference type="PANTHER" id="PTHR45436">
    <property type="entry name" value="SENSOR HISTIDINE KINASE YKOH"/>
    <property type="match status" value="1"/>
</dbReference>
<organism evidence="16 18">
    <name type="scientific">Methylovulum psychrotolerans</name>
    <dbReference type="NCBI Taxonomy" id="1704499"/>
    <lineage>
        <taxon>Bacteria</taxon>
        <taxon>Pseudomonadati</taxon>
        <taxon>Pseudomonadota</taxon>
        <taxon>Gammaproteobacteria</taxon>
        <taxon>Methylococcales</taxon>
        <taxon>Methylococcaceae</taxon>
        <taxon>Methylovulum</taxon>
    </lineage>
</organism>
<dbReference type="PRINTS" id="PR00344">
    <property type="entry name" value="BCTRLSENSOR"/>
</dbReference>
<keyword evidence="8 17" id="KW-0418">Kinase</keyword>
<keyword evidence="18" id="KW-1185">Reference proteome</keyword>
<evidence type="ECO:0000256" key="11">
    <source>
        <dbReference type="ARBA" id="ARBA00023012"/>
    </source>
</evidence>
<evidence type="ECO:0000256" key="12">
    <source>
        <dbReference type="ARBA" id="ARBA00023136"/>
    </source>
</evidence>
<gene>
    <name evidence="17" type="ORF">AADEFJLK_03011</name>
    <name evidence="16" type="ORF">CEK71_20915</name>
</gene>
<keyword evidence="10 13" id="KW-1133">Transmembrane helix</keyword>
<dbReference type="CDD" id="cd00082">
    <property type="entry name" value="HisKA"/>
    <property type="match status" value="1"/>
</dbReference>
<dbReference type="Pfam" id="PF02518">
    <property type="entry name" value="HATPase_c"/>
    <property type="match status" value="1"/>
</dbReference>
<evidence type="ECO:0000259" key="14">
    <source>
        <dbReference type="PROSITE" id="PS50109"/>
    </source>
</evidence>
<reference evidence="16 18" key="1">
    <citation type="submission" date="2017-06" db="EMBL/GenBank/DDBJ databases">
        <title>Genome Sequencing of the methanotroph Methylovulum psychrotolerants str. HV10-M2 isolated from a high-altitude environment.</title>
        <authorList>
            <person name="Mateos-Rivera A."/>
        </authorList>
    </citation>
    <scope>NUCLEOTIDE SEQUENCE [LARGE SCALE GENOMIC DNA]</scope>
    <source>
        <strain evidence="16 18">HV10_M2</strain>
    </source>
</reference>
<dbReference type="SUPFAM" id="SSF55874">
    <property type="entry name" value="ATPase domain of HSP90 chaperone/DNA topoisomerase II/histidine kinase"/>
    <property type="match status" value="1"/>
</dbReference>
<feature type="domain" description="HAMP" evidence="15">
    <location>
        <begin position="190"/>
        <end position="241"/>
    </location>
</feature>
<keyword evidence="12 13" id="KW-0472">Membrane</keyword>